<organism evidence="1 2">
    <name type="scientific">Serendipita vermifera MAFF 305830</name>
    <dbReference type="NCBI Taxonomy" id="933852"/>
    <lineage>
        <taxon>Eukaryota</taxon>
        <taxon>Fungi</taxon>
        <taxon>Dikarya</taxon>
        <taxon>Basidiomycota</taxon>
        <taxon>Agaricomycotina</taxon>
        <taxon>Agaricomycetes</taxon>
        <taxon>Sebacinales</taxon>
        <taxon>Serendipitaceae</taxon>
        <taxon>Serendipita</taxon>
    </lineage>
</organism>
<evidence type="ECO:0000313" key="1">
    <source>
        <dbReference type="EMBL" id="KIM30269.1"/>
    </source>
</evidence>
<name>A0A0C3BDR6_SERVB</name>
<dbReference type="AlphaFoldDB" id="A0A0C3BDR6"/>
<sequence length="60" mass="6587">MQAPTHKGIAYSIRRLGPSVFADYFRAIKANGTTSIRTTSPRIANDSPNQCYLAPDSFVI</sequence>
<dbReference type="HOGENOM" id="CLU_2943273_0_0_1"/>
<dbReference type="Proteomes" id="UP000054097">
    <property type="component" value="Unassembled WGS sequence"/>
</dbReference>
<accession>A0A0C3BDR6</accession>
<proteinExistence type="predicted"/>
<evidence type="ECO:0000313" key="2">
    <source>
        <dbReference type="Proteomes" id="UP000054097"/>
    </source>
</evidence>
<protein>
    <submittedName>
        <fullName evidence="1">Uncharacterized protein</fullName>
    </submittedName>
</protein>
<gene>
    <name evidence="1" type="ORF">M408DRAFT_328313</name>
</gene>
<reference evidence="1 2" key="1">
    <citation type="submission" date="2014-04" db="EMBL/GenBank/DDBJ databases">
        <authorList>
            <consortium name="DOE Joint Genome Institute"/>
            <person name="Kuo A."/>
            <person name="Zuccaro A."/>
            <person name="Kohler A."/>
            <person name="Nagy L.G."/>
            <person name="Floudas D."/>
            <person name="Copeland A."/>
            <person name="Barry K.W."/>
            <person name="Cichocki N."/>
            <person name="Veneault-Fourrey C."/>
            <person name="LaButti K."/>
            <person name="Lindquist E.A."/>
            <person name="Lipzen A."/>
            <person name="Lundell T."/>
            <person name="Morin E."/>
            <person name="Murat C."/>
            <person name="Sun H."/>
            <person name="Tunlid A."/>
            <person name="Henrissat B."/>
            <person name="Grigoriev I.V."/>
            <person name="Hibbett D.S."/>
            <person name="Martin F."/>
            <person name="Nordberg H.P."/>
            <person name="Cantor M.N."/>
            <person name="Hua S.X."/>
        </authorList>
    </citation>
    <scope>NUCLEOTIDE SEQUENCE [LARGE SCALE GENOMIC DNA]</scope>
    <source>
        <strain evidence="1 2">MAFF 305830</strain>
    </source>
</reference>
<keyword evidence="2" id="KW-1185">Reference proteome</keyword>
<reference evidence="2" key="2">
    <citation type="submission" date="2015-01" db="EMBL/GenBank/DDBJ databases">
        <title>Evolutionary Origins and Diversification of the Mycorrhizal Mutualists.</title>
        <authorList>
            <consortium name="DOE Joint Genome Institute"/>
            <consortium name="Mycorrhizal Genomics Consortium"/>
            <person name="Kohler A."/>
            <person name="Kuo A."/>
            <person name="Nagy L.G."/>
            <person name="Floudas D."/>
            <person name="Copeland A."/>
            <person name="Barry K.W."/>
            <person name="Cichocki N."/>
            <person name="Veneault-Fourrey C."/>
            <person name="LaButti K."/>
            <person name="Lindquist E.A."/>
            <person name="Lipzen A."/>
            <person name="Lundell T."/>
            <person name="Morin E."/>
            <person name="Murat C."/>
            <person name="Riley R."/>
            <person name="Ohm R."/>
            <person name="Sun H."/>
            <person name="Tunlid A."/>
            <person name="Henrissat B."/>
            <person name="Grigoriev I.V."/>
            <person name="Hibbett D.S."/>
            <person name="Martin F."/>
        </authorList>
    </citation>
    <scope>NUCLEOTIDE SEQUENCE [LARGE SCALE GENOMIC DNA]</scope>
    <source>
        <strain evidence="2">MAFF 305830</strain>
    </source>
</reference>
<dbReference type="EMBL" id="KN824285">
    <property type="protein sequence ID" value="KIM30269.1"/>
    <property type="molecule type" value="Genomic_DNA"/>
</dbReference>